<evidence type="ECO:0000259" key="8">
    <source>
        <dbReference type="PROSITE" id="PS50030"/>
    </source>
</evidence>
<evidence type="ECO:0000313" key="11">
    <source>
        <dbReference type="Proteomes" id="UP001190700"/>
    </source>
</evidence>
<evidence type="ECO:0000256" key="3">
    <source>
        <dbReference type="ARBA" id="ARBA00022490"/>
    </source>
</evidence>
<dbReference type="InterPro" id="IPR021109">
    <property type="entry name" value="Peptidase_aspartic_dom_sf"/>
</dbReference>
<evidence type="ECO:0000256" key="6">
    <source>
        <dbReference type="ARBA" id="ARBA00022801"/>
    </source>
</evidence>
<dbReference type="SUPFAM" id="SSF54236">
    <property type="entry name" value="Ubiquitin-like"/>
    <property type="match status" value="1"/>
</dbReference>
<dbReference type="Pfam" id="PF00627">
    <property type="entry name" value="UBA"/>
    <property type="match status" value="1"/>
</dbReference>
<dbReference type="InterPro" id="IPR033882">
    <property type="entry name" value="DDI1_N"/>
</dbReference>
<keyword evidence="11" id="KW-1185">Reference proteome</keyword>
<dbReference type="GO" id="GO:0005737">
    <property type="term" value="C:cytoplasm"/>
    <property type="evidence" value="ECO:0007669"/>
    <property type="project" value="UniProtKB-SubCell"/>
</dbReference>
<evidence type="ECO:0000256" key="4">
    <source>
        <dbReference type="ARBA" id="ARBA00022670"/>
    </source>
</evidence>
<feature type="domain" description="UBA" evidence="8">
    <location>
        <begin position="374"/>
        <end position="413"/>
    </location>
</feature>
<evidence type="ECO:0000256" key="7">
    <source>
        <dbReference type="SAM" id="MobiDB-lite"/>
    </source>
</evidence>
<dbReference type="InterPro" id="IPR029071">
    <property type="entry name" value="Ubiquitin-like_domsf"/>
</dbReference>
<evidence type="ECO:0000256" key="2">
    <source>
        <dbReference type="ARBA" id="ARBA00009136"/>
    </source>
</evidence>
<gene>
    <name evidence="10" type="ORF">CYMTET_51969</name>
</gene>
<dbReference type="Gene3D" id="3.10.20.90">
    <property type="entry name" value="Phosphatidylinositol 3-kinase Catalytic Subunit, Chain A, domain 1"/>
    <property type="match status" value="1"/>
</dbReference>
<evidence type="ECO:0000256" key="5">
    <source>
        <dbReference type="ARBA" id="ARBA00022750"/>
    </source>
</evidence>
<evidence type="ECO:0008006" key="12">
    <source>
        <dbReference type="Google" id="ProtNLM"/>
    </source>
</evidence>
<dbReference type="InterPro" id="IPR000626">
    <property type="entry name" value="Ubiquitin-like_dom"/>
</dbReference>
<comment type="caution">
    <text evidence="10">The sequence shown here is derived from an EMBL/GenBank/DDBJ whole genome shotgun (WGS) entry which is preliminary data.</text>
</comment>
<dbReference type="SMART" id="SM00213">
    <property type="entry name" value="UBQ"/>
    <property type="match status" value="1"/>
</dbReference>
<dbReference type="GO" id="GO:0004190">
    <property type="term" value="F:aspartic-type endopeptidase activity"/>
    <property type="evidence" value="ECO:0007669"/>
    <property type="project" value="UniProtKB-KW"/>
</dbReference>
<proteinExistence type="inferred from homology"/>
<evidence type="ECO:0000313" key="10">
    <source>
        <dbReference type="EMBL" id="KAK3237989.1"/>
    </source>
</evidence>
<sequence>MKLTVTTDDDKVMQLDMDTEEVVENLKAILEVETAVPLSNQRLVHNGKELVNASKLGASGVQDGDLIMMISGGGAAAPAANPTALNADGSAVDPIAFQNAIKANPQTMMQLQAQNPALAQALQGTDIEALQSHLRKMHAAQLAHKQQQERQQREHLALLSADPMDMEAQAKIAEMIAQKNIDENYESAFEHTPEAFGRVTMLYVDMVVNGVPLKAFVDSGAQSTIMSASCAEKCGIMRLLDKRFAGVAKGVGTSKILGRIHQTPLEVGGKHLPVSITVLENQDMEFLFGLDLLKRHQCCIDLSENKLKIGSAGVAVPFLGEGDLPMHLRGEEAADSSASAGASSAGGVVAAPTGGATAQGSAPASTAAAPAPGGVDETKIANLMNFGFTREQAVEALSVCNGDVDQAASLLFG</sequence>
<keyword evidence="5" id="KW-0064">Aspartyl protease</keyword>
<dbReference type="InterPro" id="IPR019103">
    <property type="entry name" value="Peptidase_aspartic_DDI1-type"/>
</dbReference>
<keyword evidence="6" id="KW-0378">Hydrolase</keyword>
<comment type="subcellular location">
    <subcellularLocation>
        <location evidence="1">Cytoplasm</location>
    </subcellularLocation>
</comment>
<dbReference type="FunFam" id="2.40.70.10:FF:000005">
    <property type="entry name" value="DNA damage inducible 1 homolog 2"/>
    <property type="match status" value="1"/>
</dbReference>
<organism evidence="10 11">
    <name type="scientific">Cymbomonas tetramitiformis</name>
    <dbReference type="NCBI Taxonomy" id="36881"/>
    <lineage>
        <taxon>Eukaryota</taxon>
        <taxon>Viridiplantae</taxon>
        <taxon>Chlorophyta</taxon>
        <taxon>Pyramimonadophyceae</taxon>
        <taxon>Pyramimonadales</taxon>
        <taxon>Pyramimonadaceae</taxon>
        <taxon>Cymbomonas</taxon>
    </lineage>
</organism>
<dbReference type="InterPro" id="IPR009060">
    <property type="entry name" value="UBA-like_sf"/>
</dbReference>
<accession>A0AAE0BL49</accession>
<dbReference type="PANTHER" id="PTHR12917:SF1">
    <property type="entry name" value="AT13091P"/>
    <property type="match status" value="1"/>
</dbReference>
<protein>
    <recommendedName>
        <fullName evidence="12">DNA damage-inducible protein 1</fullName>
    </recommendedName>
</protein>
<evidence type="ECO:0000259" key="9">
    <source>
        <dbReference type="PROSITE" id="PS50053"/>
    </source>
</evidence>
<dbReference type="PROSITE" id="PS50030">
    <property type="entry name" value="UBA"/>
    <property type="match status" value="1"/>
</dbReference>
<comment type="similarity">
    <text evidence="2">Belongs to the DDI1 family.</text>
</comment>
<dbReference type="Gene3D" id="2.40.70.10">
    <property type="entry name" value="Acid Proteases"/>
    <property type="match status" value="1"/>
</dbReference>
<dbReference type="Pfam" id="PF09668">
    <property type="entry name" value="Asp_protease"/>
    <property type="match status" value="1"/>
</dbReference>
<dbReference type="SMART" id="SM00165">
    <property type="entry name" value="UBA"/>
    <property type="match status" value="1"/>
</dbReference>
<evidence type="ECO:0000256" key="1">
    <source>
        <dbReference type="ARBA" id="ARBA00004496"/>
    </source>
</evidence>
<dbReference type="Proteomes" id="UP001190700">
    <property type="component" value="Unassembled WGS sequence"/>
</dbReference>
<feature type="domain" description="Ubiquitin-like" evidence="9">
    <location>
        <begin position="1"/>
        <end position="70"/>
    </location>
</feature>
<keyword evidence="4" id="KW-0645">Protease</keyword>
<dbReference type="GO" id="GO:0006508">
    <property type="term" value="P:proteolysis"/>
    <property type="evidence" value="ECO:0007669"/>
    <property type="project" value="UniProtKB-KW"/>
</dbReference>
<dbReference type="GO" id="GO:0031593">
    <property type="term" value="F:polyubiquitin modification-dependent protein binding"/>
    <property type="evidence" value="ECO:0007669"/>
    <property type="project" value="UniProtKB-ARBA"/>
</dbReference>
<dbReference type="AlphaFoldDB" id="A0AAE0BL49"/>
<feature type="region of interest" description="Disordered" evidence="7">
    <location>
        <begin position="353"/>
        <end position="372"/>
    </location>
</feature>
<dbReference type="SUPFAM" id="SSF46934">
    <property type="entry name" value="UBA-like"/>
    <property type="match status" value="1"/>
</dbReference>
<dbReference type="PROSITE" id="PS50053">
    <property type="entry name" value="UBIQUITIN_2"/>
    <property type="match status" value="1"/>
</dbReference>
<dbReference type="Pfam" id="PF00240">
    <property type="entry name" value="ubiquitin"/>
    <property type="match status" value="1"/>
</dbReference>
<name>A0AAE0BL49_9CHLO</name>
<keyword evidence="3" id="KW-0963">Cytoplasm</keyword>
<reference evidence="10 11" key="1">
    <citation type="journal article" date="2015" name="Genome Biol. Evol.">
        <title>Comparative Genomics of a Bacterivorous Green Alga Reveals Evolutionary Causalities and Consequences of Phago-Mixotrophic Mode of Nutrition.</title>
        <authorList>
            <person name="Burns J.A."/>
            <person name="Paasch A."/>
            <person name="Narechania A."/>
            <person name="Kim E."/>
        </authorList>
    </citation>
    <scope>NUCLEOTIDE SEQUENCE [LARGE SCALE GENOMIC DNA]</scope>
    <source>
        <strain evidence="10 11">PLY_AMNH</strain>
    </source>
</reference>
<dbReference type="CDD" id="cd14309">
    <property type="entry name" value="UBA_scDdi1_like"/>
    <property type="match status" value="1"/>
</dbReference>
<dbReference type="CDD" id="cd05479">
    <property type="entry name" value="RP_DDI"/>
    <property type="match status" value="1"/>
</dbReference>
<dbReference type="SUPFAM" id="SSF50630">
    <property type="entry name" value="Acid proteases"/>
    <property type="match status" value="1"/>
</dbReference>
<dbReference type="EMBL" id="LGRX02034366">
    <property type="protein sequence ID" value="KAK3237989.1"/>
    <property type="molecule type" value="Genomic_DNA"/>
</dbReference>
<dbReference type="InterPro" id="IPR015940">
    <property type="entry name" value="UBA"/>
</dbReference>
<dbReference type="Gene3D" id="1.10.8.10">
    <property type="entry name" value="DNA helicase RuvA subunit, C-terminal domain"/>
    <property type="match status" value="1"/>
</dbReference>
<dbReference type="CDD" id="cd01796">
    <property type="entry name" value="Ubl_Ddi1_like"/>
    <property type="match status" value="1"/>
</dbReference>
<dbReference type="PANTHER" id="PTHR12917">
    <property type="entry name" value="ASPARTYL PROTEASE DDI-RELATED"/>
    <property type="match status" value="1"/>
</dbReference>